<dbReference type="SMART" id="SM00535">
    <property type="entry name" value="RIBOc"/>
    <property type="match status" value="1"/>
</dbReference>
<protein>
    <recommendedName>
        <fullName evidence="1">RNase III domain-containing protein</fullName>
    </recommendedName>
</protein>
<dbReference type="EMBL" id="JAAAXW010000258">
    <property type="protein sequence ID" value="KAF9539218.1"/>
    <property type="molecule type" value="Genomic_DNA"/>
</dbReference>
<dbReference type="SUPFAM" id="SSF69065">
    <property type="entry name" value="RNase III domain-like"/>
    <property type="match status" value="1"/>
</dbReference>
<comment type="caution">
    <text evidence="2">The sequence shown here is derived from an EMBL/GenBank/DDBJ whole genome shotgun (WGS) entry which is preliminary data.</text>
</comment>
<dbReference type="PROSITE" id="PS50142">
    <property type="entry name" value="RNASE_3_2"/>
    <property type="match status" value="1"/>
</dbReference>
<dbReference type="InterPro" id="IPR036389">
    <property type="entry name" value="RNase_III_sf"/>
</dbReference>
<evidence type="ECO:0000313" key="3">
    <source>
        <dbReference type="Proteomes" id="UP000723463"/>
    </source>
</evidence>
<sequence length="176" mass="19357">MLQRVSAIKPVRLANTITRCATYEVRAYSTSGDDSAKVSAVYKRLGVDLSDASLMTQSITHKSFSHGSLPTNEKLGYLGRTFLQMHVTEQKWDKVKSNRTLRSSVAHATASDKLAKVARSMGVDEVMRWKAASSTDSKVGEDSVLAHTMEAIVGAVYHDKGSKAAREFVAKHIYTY</sequence>
<dbReference type="GO" id="GO:0003735">
    <property type="term" value="F:structural constituent of ribosome"/>
    <property type="evidence" value="ECO:0007669"/>
    <property type="project" value="InterPro"/>
</dbReference>
<dbReference type="PANTHER" id="PTHR28160:SF1">
    <property type="entry name" value="LARGE RIBOSOMAL SUBUNIT PROTEIN ML57"/>
    <property type="match status" value="1"/>
</dbReference>
<dbReference type="GO" id="GO:0005762">
    <property type="term" value="C:mitochondrial large ribosomal subunit"/>
    <property type="evidence" value="ECO:0007669"/>
    <property type="project" value="InterPro"/>
</dbReference>
<reference evidence="2" key="1">
    <citation type="journal article" date="2020" name="Fungal Divers.">
        <title>Resolving the Mortierellaceae phylogeny through synthesis of multi-gene phylogenetics and phylogenomics.</title>
        <authorList>
            <person name="Vandepol N."/>
            <person name="Liber J."/>
            <person name="Desiro A."/>
            <person name="Na H."/>
            <person name="Kennedy M."/>
            <person name="Barry K."/>
            <person name="Grigoriev I.V."/>
            <person name="Miller A.N."/>
            <person name="O'Donnell K."/>
            <person name="Stajich J.E."/>
            <person name="Bonito G."/>
        </authorList>
    </citation>
    <scope>NUCLEOTIDE SEQUENCE</scope>
    <source>
        <strain evidence="2">NRRL 2591</strain>
    </source>
</reference>
<gene>
    <name evidence="2" type="ORF">EC957_005647</name>
</gene>
<keyword evidence="3" id="KW-1185">Reference proteome</keyword>
<dbReference type="Proteomes" id="UP000723463">
    <property type="component" value="Unassembled WGS sequence"/>
</dbReference>
<dbReference type="PANTHER" id="PTHR28160">
    <property type="entry name" value="54S RIBOSOMAL PROTEIN L15, MITOCHONDRIAL"/>
    <property type="match status" value="1"/>
</dbReference>
<dbReference type="GO" id="GO:0032543">
    <property type="term" value="P:mitochondrial translation"/>
    <property type="evidence" value="ECO:0007669"/>
    <property type="project" value="InterPro"/>
</dbReference>
<accession>A0A9P6EZZ3</accession>
<name>A0A9P6EZZ3_9FUNG</name>
<organism evidence="2 3">
    <name type="scientific">Mortierella hygrophila</name>
    <dbReference type="NCBI Taxonomy" id="979708"/>
    <lineage>
        <taxon>Eukaryota</taxon>
        <taxon>Fungi</taxon>
        <taxon>Fungi incertae sedis</taxon>
        <taxon>Mucoromycota</taxon>
        <taxon>Mortierellomycotina</taxon>
        <taxon>Mortierellomycetes</taxon>
        <taxon>Mortierellales</taxon>
        <taxon>Mortierellaceae</taxon>
        <taxon>Mortierella</taxon>
    </lineage>
</organism>
<dbReference type="GO" id="GO:0006396">
    <property type="term" value="P:RNA processing"/>
    <property type="evidence" value="ECO:0007669"/>
    <property type="project" value="InterPro"/>
</dbReference>
<dbReference type="Gene3D" id="1.10.1520.10">
    <property type="entry name" value="Ribonuclease III domain"/>
    <property type="match status" value="1"/>
</dbReference>
<dbReference type="CDD" id="cd00593">
    <property type="entry name" value="RIBOc"/>
    <property type="match status" value="1"/>
</dbReference>
<dbReference type="AlphaFoldDB" id="A0A9P6EZZ3"/>
<dbReference type="InterPro" id="IPR000999">
    <property type="entry name" value="RNase_III_dom"/>
</dbReference>
<proteinExistence type="predicted"/>
<feature type="domain" description="RNase III" evidence="1">
    <location>
        <begin position="38"/>
        <end position="161"/>
    </location>
</feature>
<dbReference type="InterPro" id="IPR040030">
    <property type="entry name" value="Ribosomal_mL57"/>
</dbReference>
<evidence type="ECO:0000313" key="2">
    <source>
        <dbReference type="EMBL" id="KAF9539218.1"/>
    </source>
</evidence>
<evidence type="ECO:0000259" key="1">
    <source>
        <dbReference type="PROSITE" id="PS50142"/>
    </source>
</evidence>
<dbReference type="Pfam" id="PF14622">
    <property type="entry name" value="Ribonucleas_3_3"/>
    <property type="match status" value="1"/>
</dbReference>
<dbReference type="GO" id="GO:0004525">
    <property type="term" value="F:ribonuclease III activity"/>
    <property type="evidence" value="ECO:0007669"/>
    <property type="project" value="InterPro"/>
</dbReference>